<name>A0A0D0IX23_9PSED</name>
<dbReference type="Proteomes" id="UP000032068">
    <property type="component" value="Unassembled WGS sequence"/>
</dbReference>
<evidence type="ECO:0000313" key="2">
    <source>
        <dbReference type="Proteomes" id="UP000032068"/>
    </source>
</evidence>
<comment type="caution">
    <text evidence="1">The sequence shown here is derived from an EMBL/GenBank/DDBJ whole genome shotgun (WGS) entry which is preliminary data.</text>
</comment>
<gene>
    <name evidence="1" type="ORF">RU08_17950</name>
</gene>
<reference evidence="1 2" key="1">
    <citation type="submission" date="2014-12" db="EMBL/GenBank/DDBJ databases">
        <title>16Stimator: statistical estimation of ribosomal gene copy numbers from draft genome assemblies.</title>
        <authorList>
            <person name="Perisin M.A."/>
            <person name="Vetter M."/>
            <person name="Gilbert J.A."/>
            <person name="Bergelson J."/>
        </authorList>
    </citation>
    <scope>NUCLEOTIDE SEQUENCE [LARGE SCALE GENOMIC DNA]</scope>
    <source>
        <strain evidence="1 2">MEJ086</strain>
    </source>
</reference>
<organism evidence="1 2">
    <name type="scientific">Pseudomonas fulva</name>
    <dbReference type="NCBI Taxonomy" id="47880"/>
    <lineage>
        <taxon>Bacteria</taxon>
        <taxon>Pseudomonadati</taxon>
        <taxon>Pseudomonadota</taxon>
        <taxon>Gammaproteobacteria</taxon>
        <taxon>Pseudomonadales</taxon>
        <taxon>Pseudomonadaceae</taxon>
        <taxon>Pseudomonas</taxon>
    </lineage>
</organism>
<accession>A0A0D0IX23</accession>
<proteinExistence type="predicted"/>
<dbReference type="AlphaFoldDB" id="A0A0D0IX23"/>
<dbReference type="EMBL" id="JXQW01000057">
    <property type="protein sequence ID" value="KIP97772.1"/>
    <property type="molecule type" value="Genomic_DNA"/>
</dbReference>
<sequence length="64" mass="7108">MRALLKKAALPPRPRIFACVDEHGICRAFRQSAHAPGPASWHEVNEQRLAWLGSALPESAFTSR</sequence>
<protein>
    <submittedName>
        <fullName evidence="1">Uncharacterized protein</fullName>
    </submittedName>
</protein>
<evidence type="ECO:0000313" key="1">
    <source>
        <dbReference type="EMBL" id="KIP97772.1"/>
    </source>
</evidence>